<evidence type="ECO:0000256" key="3">
    <source>
        <dbReference type="ARBA" id="ARBA00023157"/>
    </source>
</evidence>
<feature type="compositionally biased region" description="Acidic residues" evidence="4">
    <location>
        <begin position="17"/>
        <end position="46"/>
    </location>
</feature>
<evidence type="ECO:0000256" key="1">
    <source>
        <dbReference type="ARBA" id="ARBA00004173"/>
    </source>
</evidence>
<dbReference type="GO" id="GO:0045277">
    <property type="term" value="C:respiratory chain complex IV"/>
    <property type="evidence" value="ECO:0007669"/>
    <property type="project" value="InterPro"/>
</dbReference>
<dbReference type="PROSITE" id="PS51808">
    <property type="entry name" value="CHCH"/>
    <property type="match status" value="1"/>
</dbReference>
<gene>
    <name evidence="5" type="ORF">COCSUDRAFT_48773</name>
</gene>
<dbReference type="GO" id="GO:0005739">
    <property type="term" value="C:mitochondrion"/>
    <property type="evidence" value="ECO:0007669"/>
    <property type="project" value="UniProtKB-SubCell"/>
</dbReference>
<dbReference type="STRING" id="574566.I0YMB6"/>
<dbReference type="RefSeq" id="XP_005644079.1">
    <property type="nucleotide sequence ID" value="XM_005644022.1"/>
</dbReference>
<evidence type="ECO:0000256" key="2">
    <source>
        <dbReference type="ARBA" id="ARBA00023128"/>
    </source>
</evidence>
<dbReference type="AlphaFoldDB" id="I0YMB6"/>
<comment type="subcellular location">
    <subcellularLocation>
        <location evidence="1">Mitochondrion</location>
    </subcellularLocation>
</comment>
<dbReference type="Gene3D" id="1.10.10.140">
    <property type="entry name" value="Cytochrome c oxidase, subunit VIb"/>
    <property type="match status" value="1"/>
</dbReference>
<reference evidence="5 6" key="1">
    <citation type="journal article" date="2012" name="Genome Biol.">
        <title>The genome of the polar eukaryotic microalga coccomyxa subellipsoidea reveals traits of cold adaptation.</title>
        <authorList>
            <person name="Blanc G."/>
            <person name="Agarkova I."/>
            <person name="Grimwood J."/>
            <person name="Kuo A."/>
            <person name="Brueggeman A."/>
            <person name="Dunigan D."/>
            <person name="Gurnon J."/>
            <person name="Ladunga I."/>
            <person name="Lindquist E."/>
            <person name="Lucas S."/>
            <person name="Pangilinan J."/>
            <person name="Proschold T."/>
            <person name="Salamov A."/>
            <person name="Schmutz J."/>
            <person name="Weeks D."/>
            <person name="Yamada T."/>
            <person name="Claverie J.M."/>
            <person name="Grigoriev I."/>
            <person name="Van Etten J."/>
            <person name="Lomsadze A."/>
            <person name="Borodovsky M."/>
        </authorList>
    </citation>
    <scope>NUCLEOTIDE SEQUENCE [LARGE SCALE GENOMIC DNA]</scope>
    <source>
        <strain evidence="5 6">C-169</strain>
    </source>
</reference>
<dbReference type="InterPro" id="IPR048280">
    <property type="entry name" value="COX6B-like"/>
</dbReference>
<comment type="caution">
    <text evidence="5">The sequence shown here is derived from an EMBL/GenBank/DDBJ whole genome shotgun (WGS) entry which is preliminary data.</text>
</comment>
<keyword evidence="6" id="KW-1185">Reference proteome</keyword>
<keyword evidence="2" id="KW-0496">Mitochondrion</keyword>
<feature type="region of interest" description="Disordered" evidence="4">
    <location>
        <begin position="1"/>
        <end position="59"/>
    </location>
</feature>
<organism evidence="5 6">
    <name type="scientific">Coccomyxa subellipsoidea (strain C-169)</name>
    <name type="common">Green microalga</name>
    <dbReference type="NCBI Taxonomy" id="574566"/>
    <lineage>
        <taxon>Eukaryota</taxon>
        <taxon>Viridiplantae</taxon>
        <taxon>Chlorophyta</taxon>
        <taxon>core chlorophytes</taxon>
        <taxon>Trebouxiophyceae</taxon>
        <taxon>Trebouxiophyceae incertae sedis</taxon>
        <taxon>Coccomyxaceae</taxon>
        <taxon>Coccomyxa</taxon>
        <taxon>Coccomyxa subellipsoidea</taxon>
    </lineage>
</organism>
<sequence>MGNTVSYCEPSSKEELTADEPAAEEPAEEQESEEPAAVEEEEEAEPAPEIVVRTAPYDPRFPSTNQARNCYTRYNEFYKCAAEAGEDDDKCKFYQRAYRSICPGEWVERWNEARDAGNWPGKY</sequence>
<dbReference type="Proteomes" id="UP000007264">
    <property type="component" value="Unassembled WGS sequence"/>
</dbReference>
<dbReference type="OrthoDB" id="1107506at2759"/>
<dbReference type="SUPFAM" id="SSF47694">
    <property type="entry name" value="Cytochrome c oxidase subunit h"/>
    <property type="match status" value="1"/>
</dbReference>
<name>I0YMB6_COCSC</name>
<dbReference type="Pfam" id="PF02297">
    <property type="entry name" value="COX6B"/>
    <property type="match status" value="1"/>
</dbReference>
<dbReference type="KEGG" id="csl:COCSUDRAFT_48773"/>
<dbReference type="CDD" id="cd00926">
    <property type="entry name" value="Cyt_c_Oxidase_VIb"/>
    <property type="match status" value="1"/>
</dbReference>
<dbReference type="eggNOG" id="KOG3057">
    <property type="taxonomic scope" value="Eukaryota"/>
</dbReference>
<evidence type="ECO:0000256" key="4">
    <source>
        <dbReference type="SAM" id="MobiDB-lite"/>
    </source>
</evidence>
<evidence type="ECO:0000313" key="5">
    <source>
        <dbReference type="EMBL" id="EIE19535.1"/>
    </source>
</evidence>
<proteinExistence type="predicted"/>
<dbReference type="PANTHER" id="PTHR46281">
    <property type="entry name" value="CYTOCHROME C OXIDASE SUBUNIT 6B"/>
    <property type="match status" value="1"/>
</dbReference>
<protein>
    <submittedName>
        <fullName evidence="5">Cytochrome c oxidase subunit H</fullName>
    </submittedName>
</protein>
<dbReference type="InterPro" id="IPR036549">
    <property type="entry name" value="CX6/COA6-like_sf"/>
</dbReference>
<dbReference type="InterPro" id="IPR003213">
    <property type="entry name" value="Cyt_c_oxidase_su6B"/>
</dbReference>
<keyword evidence="3" id="KW-1015">Disulfide bond</keyword>
<dbReference type="GeneID" id="17037507"/>
<dbReference type="PANTHER" id="PTHR46281:SF8">
    <property type="entry name" value="CYTOCHROME C OXIDASE SUBUNIT 12, MITOCHONDRIAL"/>
    <property type="match status" value="1"/>
</dbReference>
<dbReference type="EMBL" id="AGSI01000018">
    <property type="protein sequence ID" value="EIE19535.1"/>
    <property type="molecule type" value="Genomic_DNA"/>
</dbReference>
<evidence type="ECO:0000313" key="6">
    <source>
        <dbReference type="Proteomes" id="UP000007264"/>
    </source>
</evidence>
<accession>I0YMB6</accession>